<dbReference type="InterPro" id="IPR007640">
    <property type="entry name" value="UL17-like"/>
</dbReference>
<keyword evidence="2" id="KW-1048">Host nucleus</keyword>
<proteinExistence type="inferred from homology"/>
<evidence type="ECO:0000313" key="7">
    <source>
        <dbReference type="EMBL" id="BAA82911.1"/>
    </source>
</evidence>
<evidence type="ECO:0000256" key="4">
    <source>
        <dbReference type="ARBA" id="ARBA00022844"/>
    </source>
</evidence>
<dbReference type="GO" id="GO:0051276">
    <property type="term" value="P:chromosome organization"/>
    <property type="evidence" value="ECO:0007669"/>
    <property type="project" value="InterPro"/>
</dbReference>
<evidence type="ECO:0000256" key="5">
    <source>
        <dbReference type="ARBA" id="ARBA00022921"/>
    </source>
</evidence>
<evidence type="ECO:0000256" key="3">
    <source>
        <dbReference type="ARBA" id="ARBA00022612"/>
    </source>
</evidence>
<reference evidence="7 8" key="1">
    <citation type="submission" date="1999-02" db="EMBL/GenBank/DDBJ databases">
        <title>The complete DNA sequence and transcription map of the unique long genome region of Marek's disease virus type 2.</title>
        <authorList>
            <person name="Jang H."/>
            <person name="Cai J."/>
            <person name="Izumiya Y."/>
            <person name="Murakami Y."/>
            <person name="Mochizuki M."/>
            <person name="Song C."/>
            <person name="Lee Y."/>
            <person name="Kai C."/>
            <person name="Takahashi E."/>
            <person name="Mikami T."/>
        </authorList>
    </citation>
    <scope>NUCLEOTIDE SEQUENCE [LARGE SCALE GENOMIC DNA]</scope>
    <source>
        <strain evidence="7">HPRS24</strain>
    </source>
</reference>
<keyword evidence="4" id="KW-0946">Virion</keyword>
<dbReference type="Pfam" id="PF04559">
    <property type="entry name" value="Herpes_UL17"/>
    <property type="match status" value="1"/>
</dbReference>
<organism evidence="7 8">
    <name type="scientific">Marek's disease virus serotype 2 MDV2</name>
    <dbReference type="NCBI Taxonomy" id="36353"/>
    <lineage>
        <taxon>Viruses</taxon>
        <taxon>Duplodnaviria</taxon>
        <taxon>Heunggongvirae</taxon>
        <taxon>Peploviricota</taxon>
        <taxon>Herviviricetes</taxon>
        <taxon>Herpesvirales</taxon>
        <taxon>Orthoherpesviridae</taxon>
        <taxon>Alphaherpesvirinae</taxon>
        <taxon>Mardivirus</taxon>
        <taxon>Mardivirus gallidalpha3</taxon>
        <taxon>Gallid alphaherpesvirus 3</taxon>
    </lineage>
</organism>
<keyword evidence="1" id="KW-0167">Capsid protein</keyword>
<keyword evidence="6" id="KW-0231">Viral genome packaging</keyword>
<evidence type="ECO:0000313" key="8">
    <source>
        <dbReference type="Proteomes" id="UP000133659"/>
    </source>
</evidence>
<protein>
    <submittedName>
        <fullName evidence="7">UL17 product homolog</fullName>
    </submittedName>
</protein>
<dbReference type="EMBL" id="AB024414">
    <property type="protein sequence ID" value="BAA82911.1"/>
    <property type="molecule type" value="Genomic_DNA"/>
</dbReference>
<dbReference type="Proteomes" id="UP000133659">
    <property type="component" value="Genome"/>
</dbReference>
<evidence type="ECO:0000256" key="2">
    <source>
        <dbReference type="ARBA" id="ARBA00022562"/>
    </source>
</evidence>
<keyword evidence="5" id="KW-0426">Late protein</keyword>
<accession>A0A1P7U0A2</accession>
<dbReference type="HAMAP" id="MF_04017">
    <property type="entry name" value="HSV_CVC1"/>
    <property type="match status" value="1"/>
</dbReference>
<evidence type="ECO:0000256" key="1">
    <source>
        <dbReference type="ARBA" id="ARBA00022561"/>
    </source>
</evidence>
<gene>
    <name evidence="7" type="primary">ORF 22</name>
</gene>
<dbReference type="GO" id="GO:0019028">
    <property type="term" value="C:viral capsid"/>
    <property type="evidence" value="ECO:0007669"/>
    <property type="project" value="UniProtKB-KW"/>
</dbReference>
<sequence>MEAHIESETAYSLSTPKHGPNRHVLTHVLLPDECLSAAGIDIARFKDAAQRVPSSAYQSLPIPVSVQMRYNATGKCSGWRESPAAYVPSGALHILLIPHVPGHAKLFATLNRNDQGGLFMSLPIQYDSKNRFDPFTSVAIRFNVQDRETGEYEAYMDLLFSQEELVPPGTRYDIDANRLKTLFRQFIRYTKRYEVELPSAVIELGAKLEACLSAVELPGQFDIMRQVTDSPNVFDTPTLDTRLETDNIEIANLIKKAAEAITRRAPVSAKRPAENIHASVVSGLRQGAIACLENNLCTPSSSVSQKAVIDGLEPVGKGRFARNHDTRRGLEGRNKDQQSTGTALNLEDILMFDEPSQNSLSPKDLLSSAVGILADGLTIANRWRCGGISIVPRTHSMTKKTLYLISYERSIALGGRSSDSATIPSSLSNLLATACMEEGVDHPSRLPQRRKTEIATEAPILAAPLLKAEENQLRAFSPGSETELMINFKSYVSACVIRAVGEALKTGPNLYQLISYDVYARDVQCVAEIASRTPHSVRAVLQAIASSSPEKFSVGALRSASISFLARHVKRTGGKTYYIHTTGNNAEVLGGDYQPVATRTPNLFLFDYYSAGGECMMLNKRPIPVILRDAAHLSPGGPGDESIRTCAFPEWFVSRATCERFLPGESYAYICVGYDERMRVAIVLPAGFMLAAHAGAEFNWPLARADAVLSRLCSSNTTLSFP</sequence>
<evidence type="ECO:0000256" key="6">
    <source>
        <dbReference type="ARBA" id="ARBA00023219"/>
    </source>
</evidence>
<keyword evidence="3" id="KW-1188">Viral release from host cell</keyword>
<name>A0A1P7U0A2_9ALPH</name>